<protein>
    <submittedName>
        <fullName evidence="1">Uncharacterized protein</fullName>
    </submittedName>
</protein>
<organism evidence="1 2">
    <name type="scientific">Amycolatopsis mediterranei (strain U-32)</name>
    <dbReference type="NCBI Taxonomy" id="749927"/>
    <lineage>
        <taxon>Bacteria</taxon>
        <taxon>Bacillati</taxon>
        <taxon>Actinomycetota</taxon>
        <taxon>Actinomycetes</taxon>
        <taxon>Pseudonocardiales</taxon>
        <taxon>Pseudonocardiaceae</taxon>
        <taxon>Amycolatopsis</taxon>
    </lineage>
</organism>
<evidence type="ECO:0000313" key="2">
    <source>
        <dbReference type="Proteomes" id="UP000000328"/>
    </source>
</evidence>
<evidence type="ECO:0000313" key="1">
    <source>
        <dbReference type="EMBL" id="ADJ43203.1"/>
    </source>
</evidence>
<accession>A0A0H3CXX9</accession>
<name>A0A0H3CXX9_AMYMU</name>
<gene>
    <name evidence="1" type="ordered locus">AMED_1389</name>
</gene>
<dbReference type="RefSeq" id="WP_013223291.1">
    <property type="nucleotide sequence ID" value="NC_014318.1"/>
</dbReference>
<dbReference type="EMBL" id="CP002000">
    <property type="protein sequence ID" value="ADJ43203.1"/>
    <property type="molecule type" value="Genomic_DNA"/>
</dbReference>
<dbReference type="OrthoDB" id="3632013at2"/>
<dbReference type="KEGG" id="amd:AMED_1389"/>
<dbReference type="PATRIC" id="fig|749927.5.peg.1431"/>
<dbReference type="HOGENOM" id="CLU_2663002_0_0_11"/>
<dbReference type="Proteomes" id="UP000000328">
    <property type="component" value="Chromosome"/>
</dbReference>
<dbReference type="AlphaFoldDB" id="A0A0H3CXX9"/>
<reference evidence="1 2" key="1">
    <citation type="journal article" date="2010" name="Cell Res.">
        <title>Complete genome sequence of the rifamycin SV-producing Amycolatopsis mediterranei U32 revealed its genetic characteristics in phylogeny and metabolism.</title>
        <authorList>
            <person name="Zhao W."/>
            <person name="Zhong Y."/>
            <person name="Yuan H."/>
            <person name="Wang J."/>
            <person name="Zheng H."/>
            <person name="Wang Y."/>
            <person name="Cen X."/>
            <person name="Xu F."/>
            <person name="Bai J."/>
            <person name="Han X."/>
            <person name="Lu G."/>
            <person name="Zhu Y."/>
            <person name="Shao Z."/>
            <person name="Yan H."/>
            <person name="Li C."/>
            <person name="Peng N."/>
            <person name="Zhang Z."/>
            <person name="Zhang Y."/>
            <person name="Lin W."/>
            <person name="Fan Y."/>
            <person name="Qin Z."/>
            <person name="Hu Y."/>
            <person name="Zhu B."/>
            <person name="Wang S."/>
            <person name="Ding X."/>
            <person name="Zhao G.P."/>
        </authorList>
    </citation>
    <scope>NUCLEOTIDE SEQUENCE [LARGE SCALE GENOMIC DNA]</scope>
    <source>
        <strain evidence="2">U-32</strain>
    </source>
</reference>
<proteinExistence type="predicted"/>
<sequence length="75" mass="7182">MPSDSRPASTCPSRLTTCAGKLCSATAARTPGTAAIRPASATGTDGCSPTCSVERASAPGGRTVCAPPTTTAAAA</sequence>